<sequence length="410" mass="46959">MKYRNLFIILIVGVLCLSIIVNSHPNKSGGKDKNVKYYKSRASSSSHSGGSSHSSSSHSHSSSTSHMDGEKGTTTTVGSKTSTVCENGICKTSTINLNKNGKGQDVVEKIAIQESSQPSMKNNKKEYQQEEKNSYYSASKSVDGVDYHYTNNNGVESLSIKGVDPKSLTKQQKDDIKKEFRATLGIQQDENIISFQEYNSDDEEVDNHSDEQQPGDHYHQDENYNNKYQQKEKEKKKYSDSETDESDSDFYYFNNQFSSWWYDNILTPIKDGFQYLSRPSYENHHAMRRSIGNSKKHFKNFNPVKNLLQGVVGNSNNGGGSQIDQVDQIIEELYQIDKQKQDLKNRLSDITDYYKSIKSSPLENNPTINQLVEVESERLFLIEKRLDKYRSKLLNEKEVLETLYEKKNKK</sequence>
<keyword evidence="4" id="KW-1185">Reference proteome</keyword>
<evidence type="ECO:0000313" key="3">
    <source>
        <dbReference type="EMBL" id="KAF2072456.1"/>
    </source>
</evidence>
<reference evidence="3" key="1">
    <citation type="submission" date="2020-01" db="EMBL/GenBank/DDBJ databases">
        <title>Development of genomics and gene disruption for Polysphondylium violaceum indicates a role for the polyketide synthase stlB in stalk morphogenesis.</title>
        <authorList>
            <person name="Narita B."/>
            <person name="Kawabe Y."/>
            <person name="Kin K."/>
            <person name="Saito T."/>
            <person name="Gibbs R."/>
            <person name="Kuspa A."/>
            <person name="Muzny D."/>
            <person name="Queller D."/>
            <person name="Richards S."/>
            <person name="Strassman J."/>
            <person name="Sucgang R."/>
            <person name="Worley K."/>
            <person name="Schaap P."/>
        </authorList>
    </citation>
    <scope>NUCLEOTIDE SEQUENCE</scope>
    <source>
        <strain evidence="3">QSvi11</strain>
    </source>
</reference>
<evidence type="ECO:0000256" key="1">
    <source>
        <dbReference type="SAM" id="MobiDB-lite"/>
    </source>
</evidence>
<gene>
    <name evidence="3" type="ORF">CYY_006232</name>
</gene>
<name>A0A8J4PSL0_9MYCE</name>
<dbReference type="Proteomes" id="UP000695562">
    <property type="component" value="Unassembled WGS sequence"/>
</dbReference>
<feature type="chain" id="PRO_5035301827" evidence="2">
    <location>
        <begin position="24"/>
        <end position="410"/>
    </location>
</feature>
<feature type="compositionally biased region" description="Basic and acidic residues" evidence="1">
    <location>
        <begin position="123"/>
        <end position="133"/>
    </location>
</feature>
<feature type="region of interest" description="Disordered" evidence="1">
    <location>
        <begin position="112"/>
        <end position="135"/>
    </location>
</feature>
<organism evidence="3 4">
    <name type="scientific">Polysphondylium violaceum</name>
    <dbReference type="NCBI Taxonomy" id="133409"/>
    <lineage>
        <taxon>Eukaryota</taxon>
        <taxon>Amoebozoa</taxon>
        <taxon>Evosea</taxon>
        <taxon>Eumycetozoa</taxon>
        <taxon>Dictyostelia</taxon>
        <taxon>Dictyosteliales</taxon>
        <taxon>Dictyosteliaceae</taxon>
        <taxon>Polysphondylium</taxon>
    </lineage>
</organism>
<feature type="signal peptide" evidence="2">
    <location>
        <begin position="1"/>
        <end position="23"/>
    </location>
</feature>
<proteinExistence type="predicted"/>
<dbReference type="AlphaFoldDB" id="A0A8J4PSL0"/>
<feature type="compositionally biased region" description="Basic and acidic residues" evidence="1">
    <location>
        <begin position="206"/>
        <end position="240"/>
    </location>
</feature>
<feature type="region of interest" description="Disordered" evidence="1">
    <location>
        <begin position="201"/>
        <end position="245"/>
    </location>
</feature>
<accession>A0A8J4PSL0</accession>
<protein>
    <submittedName>
        <fullName evidence="3">Uncharacterized protein</fullName>
    </submittedName>
</protein>
<comment type="caution">
    <text evidence="3">The sequence shown here is derived from an EMBL/GenBank/DDBJ whole genome shotgun (WGS) entry which is preliminary data.</text>
</comment>
<evidence type="ECO:0000256" key="2">
    <source>
        <dbReference type="SAM" id="SignalP"/>
    </source>
</evidence>
<evidence type="ECO:0000313" key="4">
    <source>
        <dbReference type="Proteomes" id="UP000695562"/>
    </source>
</evidence>
<feature type="compositionally biased region" description="Low complexity" evidence="1">
    <location>
        <begin position="43"/>
        <end position="79"/>
    </location>
</feature>
<dbReference type="OrthoDB" id="21619at2759"/>
<keyword evidence="2" id="KW-0732">Signal</keyword>
<feature type="region of interest" description="Disordered" evidence="1">
    <location>
        <begin position="39"/>
        <end position="79"/>
    </location>
</feature>
<dbReference type="EMBL" id="AJWJ01000278">
    <property type="protein sequence ID" value="KAF2072456.1"/>
    <property type="molecule type" value="Genomic_DNA"/>
</dbReference>